<dbReference type="GO" id="GO:0003676">
    <property type="term" value="F:nucleic acid binding"/>
    <property type="evidence" value="ECO:0007669"/>
    <property type="project" value="InterPro"/>
</dbReference>
<comment type="caution">
    <text evidence="2">The sequence shown here is derived from an EMBL/GenBank/DDBJ whole genome shotgun (WGS) entry which is preliminary data.</text>
</comment>
<evidence type="ECO:0000313" key="2">
    <source>
        <dbReference type="EMBL" id="GBN28683.1"/>
    </source>
</evidence>
<dbReference type="InterPro" id="IPR036397">
    <property type="entry name" value="RNaseH_sf"/>
</dbReference>
<feature type="non-terminal residue" evidence="2">
    <location>
        <position position="1"/>
    </location>
</feature>
<dbReference type="PANTHER" id="PTHR47326">
    <property type="entry name" value="TRANSPOSABLE ELEMENT TC3 TRANSPOSASE-LIKE PROTEIN"/>
    <property type="match status" value="1"/>
</dbReference>
<dbReference type="EMBL" id="BGPR01124075">
    <property type="protein sequence ID" value="GBN28683.1"/>
    <property type="molecule type" value="Genomic_DNA"/>
</dbReference>
<dbReference type="Proteomes" id="UP000499080">
    <property type="component" value="Unassembled WGS sequence"/>
</dbReference>
<gene>
    <name evidence="2" type="ORF">AVEN_85856_1</name>
    <name evidence="1" type="ORF">AVEN_9071_1</name>
</gene>
<reference evidence="2 3" key="1">
    <citation type="journal article" date="2019" name="Sci. Rep.">
        <title>Orb-weaving spider Araneus ventricosus genome elucidates the spidroin gene catalogue.</title>
        <authorList>
            <person name="Kono N."/>
            <person name="Nakamura H."/>
            <person name="Ohtoshi R."/>
            <person name="Moran D.A.P."/>
            <person name="Shinohara A."/>
            <person name="Yoshida Y."/>
            <person name="Fujiwara M."/>
            <person name="Mori M."/>
            <person name="Tomita M."/>
            <person name="Arakawa K."/>
        </authorList>
    </citation>
    <scope>NUCLEOTIDE SEQUENCE [LARGE SCALE GENOMIC DNA]</scope>
</reference>
<accession>A0A4Y2MPR6</accession>
<sequence length="148" mass="16787">LIGPVFYEGTLTGRRDLGVSAGCNSRLFENLPLHQLRKVWFQHDCAPPQKISNVKLYLIETFQNQVIGYGGFVEWPSRSPDLAPLYFLLWGHIKGQAYATPPPTLQDLRRRITDACASVPPAMLHNVQREIQSRVQMCIVANGEHFEQ</sequence>
<dbReference type="AlphaFoldDB" id="A0A4Y2MPR6"/>
<organism evidence="2 3">
    <name type="scientific">Araneus ventricosus</name>
    <name type="common">Orbweaver spider</name>
    <name type="synonym">Epeira ventricosa</name>
    <dbReference type="NCBI Taxonomy" id="182803"/>
    <lineage>
        <taxon>Eukaryota</taxon>
        <taxon>Metazoa</taxon>
        <taxon>Ecdysozoa</taxon>
        <taxon>Arthropoda</taxon>
        <taxon>Chelicerata</taxon>
        <taxon>Arachnida</taxon>
        <taxon>Araneae</taxon>
        <taxon>Araneomorphae</taxon>
        <taxon>Entelegynae</taxon>
        <taxon>Araneoidea</taxon>
        <taxon>Araneidae</taxon>
        <taxon>Araneus</taxon>
    </lineage>
</organism>
<dbReference type="Gene3D" id="3.30.420.10">
    <property type="entry name" value="Ribonuclease H-like superfamily/Ribonuclease H"/>
    <property type="match status" value="1"/>
</dbReference>
<dbReference type="OrthoDB" id="6435261at2759"/>
<name>A0A4Y2MPR6_ARAVE</name>
<proteinExistence type="predicted"/>
<protein>
    <submittedName>
        <fullName evidence="2">Uncharacterized protein</fullName>
    </submittedName>
</protein>
<evidence type="ECO:0000313" key="3">
    <source>
        <dbReference type="Proteomes" id="UP000499080"/>
    </source>
</evidence>
<evidence type="ECO:0000313" key="1">
    <source>
        <dbReference type="EMBL" id="GBN28670.1"/>
    </source>
</evidence>
<dbReference type="EMBL" id="BGPR01124071">
    <property type="protein sequence ID" value="GBN28670.1"/>
    <property type="molecule type" value="Genomic_DNA"/>
</dbReference>
<dbReference type="PANTHER" id="PTHR47326:SF1">
    <property type="entry name" value="HTH PSQ-TYPE DOMAIN-CONTAINING PROTEIN"/>
    <property type="match status" value="1"/>
</dbReference>
<keyword evidence="3" id="KW-1185">Reference proteome</keyword>